<dbReference type="InterPro" id="IPR001509">
    <property type="entry name" value="Epimerase_deHydtase"/>
</dbReference>
<evidence type="ECO:0000313" key="4">
    <source>
        <dbReference type="Proteomes" id="UP000823617"/>
    </source>
</evidence>
<reference evidence="3" key="2">
    <citation type="journal article" date="2021" name="PeerJ">
        <title>Extensive microbial diversity within the chicken gut microbiome revealed by metagenomics and culture.</title>
        <authorList>
            <person name="Gilroy R."/>
            <person name="Ravi A."/>
            <person name="Getino M."/>
            <person name="Pursley I."/>
            <person name="Horton D.L."/>
            <person name="Alikhan N.F."/>
            <person name="Baker D."/>
            <person name="Gharbi K."/>
            <person name="Hall N."/>
            <person name="Watson M."/>
            <person name="Adriaenssens E.M."/>
            <person name="Foster-Nyarko E."/>
            <person name="Jarju S."/>
            <person name="Secka A."/>
            <person name="Antonio M."/>
            <person name="Oren A."/>
            <person name="Chaudhuri R.R."/>
            <person name="La Ragione R."/>
            <person name="Hildebrand F."/>
            <person name="Pallen M.J."/>
        </authorList>
    </citation>
    <scope>NUCLEOTIDE SEQUENCE</scope>
    <source>
        <strain evidence="3">B1-3475</strain>
    </source>
</reference>
<evidence type="ECO:0000256" key="1">
    <source>
        <dbReference type="ARBA" id="ARBA00007637"/>
    </source>
</evidence>
<comment type="caution">
    <text evidence="3">The sequence shown here is derived from an EMBL/GenBank/DDBJ whole genome shotgun (WGS) entry which is preliminary data.</text>
</comment>
<dbReference type="GO" id="GO:0006567">
    <property type="term" value="P:L-threonine catabolic process"/>
    <property type="evidence" value="ECO:0007669"/>
    <property type="project" value="TreeGrafter"/>
</dbReference>
<dbReference type="PANTHER" id="PTHR42687:SF1">
    <property type="entry name" value="L-THREONINE 3-DEHYDROGENASE, MITOCHONDRIAL"/>
    <property type="match status" value="1"/>
</dbReference>
<dbReference type="GO" id="GO:0008743">
    <property type="term" value="F:L-threonine 3-dehydrogenase activity"/>
    <property type="evidence" value="ECO:0007669"/>
    <property type="project" value="TreeGrafter"/>
</dbReference>
<dbReference type="PANTHER" id="PTHR42687">
    <property type="entry name" value="L-THREONINE 3-DEHYDROGENASE"/>
    <property type="match status" value="1"/>
</dbReference>
<reference evidence="3" key="1">
    <citation type="submission" date="2020-10" db="EMBL/GenBank/DDBJ databases">
        <authorList>
            <person name="Gilroy R."/>
        </authorList>
    </citation>
    <scope>NUCLEOTIDE SEQUENCE</scope>
    <source>
        <strain evidence="3">B1-3475</strain>
    </source>
</reference>
<feature type="domain" description="NAD-dependent epimerase/dehydratase" evidence="2">
    <location>
        <begin position="6"/>
        <end position="169"/>
    </location>
</feature>
<organism evidence="3 4">
    <name type="scientific">Candidatus Cryptobacteroides intestinigallinarum</name>
    <dbReference type="NCBI Taxonomy" id="2840767"/>
    <lineage>
        <taxon>Bacteria</taxon>
        <taxon>Pseudomonadati</taxon>
        <taxon>Bacteroidota</taxon>
        <taxon>Bacteroidia</taxon>
        <taxon>Bacteroidales</taxon>
        <taxon>Candidatus Cryptobacteroides</taxon>
    </lineage>
</organism>
<name>A0A9D9MYY6_9BACT</name>
<dbReference type="InterPro" id="IPR051225">
    <property type="entry name" value="NAD(P)_epim/dehydratase"/>
</dbReference>
<accession>A0A9D9MYY6</accession>
<dbReference type="EMBL" id="JADIMK010000013">
    <property type="protein sequence ID" value="MBO8455117.1"/>
    <property type="molecule type" value="Genomic_DNA"/>
</dbReference>
<dbReference type="AlphaFoldDB" id="A0A9D9MYY6"/>
<dbReference type="Pfam" id="PF01370">
    <property type="entry name" value="Epimerase"/>
    <property type="match status" value="1"/>
</dbReference>
<dbReference type="InterPro" id="IPR036291">
    <property type="entry name" value="NAD(P)-bd_dom_sf"/>
</dbReference>
<dbReference type="SUPFAM" id="SSF51735">
    <property type="entry name" value="NAD(P)-binding Rossmann-fold domains"/>
    <property type="match status" value="1"/>
</dbReference>
<dbReference type="Gene3D" id="3.40.50.720">
    <property type="entry name" value="NAD(P)-binding Rossmann-like Domain"/>
    <property type="match status" value="1"/>
</dbReference>
<comment type="similarity">
    <text evidence="1">Belongs to the NAD(P)-dependent epimerase/dehydratase family.</text>
</comment>
<dbReference type="Proteomes" id="UP000823617">
    <property type="component" value="Unassembled WGS sequence"/>
</dbReference>
<gene>
    <name evidence="3" type="ORF">IAC08_01765</name>
</gene>
<evidence type="ECO:0000259" key="2">
    <source>
        <dbReference type="Pfam" id="PF01370"/>
    </source>
</evidence>
<sequence length="486" mass="55742">MTKKTVFLTGATGNMGWAGFSELYKKRDRFRIKILARHSKKNIRLLRPFFSDPDVEIIWGDLLVYEDVLAGVIGSDYVLHVGGMVSPKADYYPEKTLKVNVTAAENIVKAVLAQPDHSRIKVVYIGSVAQCGDRMCPIHWGCAGDPVYPSAFDMYAVSKCKAEKIIVDSGIEHWVSLRQSGILYPGIFKQINPVAFHVPISGVLEWATIEDSGRLLANVCEDWVPEEFWNRFYNISSGEQYRMNNYEFETRLLAPIGISSVEKVFEPRWFATRNFHGMWYSDADILEDYLHFRENLPIDEYFRRMASNLPWYYSLARFVPAGLIKLFMKPMAYEKGLGTQTWIKDDPEKLEAYYGSEEEYRAIGSWEQIRPPYMEKNQAKAEASGEILHLNHGWDTSRSIYSLDAADLEWAAEFRGGHFLGPESEIGKKGALFTWECEHGHRFKASAEYVLLGGGWCLDCDQRNIRKTVTEKNRFISQVLSSRYLE</sequence>
<proteinExistence type="inferred from homology"/>
<protein>
    <submittedName>
        <fullName evidence="3">NAD(P)-dependent oxidoreductase</fullName>
    </submittedName>
</protein>
<evidence type="ECO:0000313" key="3">
    <source>
        <dbReference type="EMBL" id="MBO8455117.1"/>
    </source>
</evidence>